<name>A0A836B8X5_9CHLO</name>
<feature type="region of interest" description="Disordered" evidence="1">
    <location>
        <begin position="1"/>
        <end position="95"/>
    </location>
</feature>
<feature type="compositionally biased region" description="Polar residues" evidence="1">
    <location>
        <begin position="19"/>
        <end position="30"/>
    </location>
</feature>
<organism evidence="2 3">
    <name type="scientific">Chlamydomonas schloesseri</name>
    <dbReference type="NCBI Taxonomy" id="2026947"/>
    <lineage>
        <taxon>Eukaryota</taxon>
        <taxon>Viridiplantae</taxon>
        <taxon>Chlorophyta</taxon>
        <taxon>core chlorophytes</taxon>
        <taxon>Chlorophyceae</taxon>
        <taxon>CS clade</taxon>
        <taxon>Chlamydomonadales</taxon>
        <taxon>Chlamydomonadaceae</taxon>
        <taxon>Chlamydomonas</taxon>
    </lineage>
</organism>
<evidence type="ECO:0000313" key="3">
    <source>
        <dbReference type="Proteomes" id="UP000613740"/>
    </source>
</evidence>
<sequence length="117" mass="12262">MDIVDLTHTASRERAPGTARTSLFGSSAPSKSGFLFGSSPPTSAFTTASSPTSANSTWAGMGGSPEGLQPLQQTQSLTRGSMDLPRSEVPQLARRSSMEASLLTFSRSFKRTSGFGN</sequence>
<dbReference type="AlphaFoldDB" id="A0A836B8X5"/>
<comment type="caution">
    <text evidence="2">The sequence shown here is derived from an EMBL/GenBank/DDBJ whole genome shotgun (WGS) entry which is preliminary data.</text>
</comment>
<evidence type="ECO:0000313" key="2">
    <source>
        <dbReference type="EMBL" id="KAG2450729.1"/>
    </source>
</evidence>
<gene>
    <name evidence="2" type="ORF">HYH02_004567</name>
</gene>
<reference evidence="2" key="1">
    <citation type="journal article" date="2020" name="bioRxiv">
        <title>Comparative genomics of Chlamydomonas.</title>
        <authorList>
            <person name="Craig R.J."/>
            <person name="Hasan A.R."/>
            <person name="Ness R.W."/>
            <person name="Keightley P.D."/>
        </authorList>
    </citation>
    <scope>NUCLEOTIDE SEQUENCE</scope>
    <source>
        <strain evidence="2">CCAP 11/173</strain>
    </source>
</reference>
<keyword evidence="3" id="KW-1185">Reference proteome</keyword>
<dbReference type="OrthoDB" id="532606at2759"/>
<proteinExistence type="predicted"/>
<feature type="compositionally biased region" description="Low complexity" evidence="1">
    <location>
        <begin position="38"/>
        <end position="57"/>
    </location>
</feature>
<feature type="compositionally biased region" description="Polar residues" evidence="1">
    <location>
        <begin position="70"/>
        <end position="79"/>
    </location>
</feature>
<accession>A0A836B8X5</accession>
<evidence type="ECO:0000256" key="1">
    <source>
        <dbReference type="SAM" id="MobiDB-lite"/>
    </source>
</evidence>
<dbReference type="Proteomes" id="UP000613740">
    <property type="component" value="Unassembled WGS sequence"/>
</dbReference>
<dbReference type="EMBL" id="JAEHOD010000010">
    <property type="protein sequence ID" value="KAG2450729.1"/>
    <property type="molecule type" value="Genomic_DNA"/>
</dbReference>
<protein>
    <submittedName>
        <fullName evidence="2">Uncharacterized protein</fullName>
    </submittedName>
</protein>